<sequence length="345" mass="37144">MRSTKVIHVVSAHAEGEVGDVIVGGVAPPPGATLWDQRTWIAQDQTLRNFVLNEPRGGVFRHVNLLVPPKDPRAQMGWIIMEPEDTPPMSGSNSICVATVLLETGILPMTEPLTEMVLEAPGGLVHVRAECRDGKAERIYVENLPSFASRLSVPLEIEGVGTLTVDTAFGGDSFVVVDAPALGLSLETHEARDLAVLGVRITDAANRQLAFHHPERPDWRHHSFCLFAGALTRDAHGLRAKSVVSIQPGKLDRSPTGTAVSARMALLHAKGEMKVGDRLTGVSVIGSEFHGTILGQARVGDLPAIRPQISGRAWVTGTHQHMLDPSDPWPGGYRVADTWPMKAGQ</sequence>
<dbReference type="FunFam" id="3.10.310.10:FF:000010">
    <property type="entry name" value="Proline racemase"/>
    <property type="match status" value="1"/>
</dbReference>
<protein>
    <submittedName>
        <fullName evidence="2">Proline racemase family protein</fullName>
    </submittedName>
</protein>
<comment type="similarity">
    <text evidence="1">Belongs to the proline racemase family.</text>
</comment>
<dbReference type="EMBL" id="JAESVP010000001">
    <property type="protein sequence ID" value="MBL4926551.1"/>
    <property type="molecule type" value="Genomic_DNA"/>
</dbReference>
<reference evidence="2" key="1">
    <citation type="submission" date="2021-01" db="EMBL/GenBank/DDBJ databases">
        <title>Genome seq and assembly of Tabrizicola sp. KVB23.</title>
        <authorList>
            <person name="Chhetri G."/>
        </authorList>
    </citation>
    <scope>NUCLEOTIDE SEQUENCE</scope>
    <source>
        <strain evidence="2">KVB23</strain>
    </source>
</reference>
<comment type="caution">
    <text evidence="2">The sequence shown here is derived from an EMBL/GenBank/DDBJ whole genome shotgun (WGS) entry which is preliminary data.</text>
</comment>
<dbReference type="SFLD" id="SFLDS00028">
    <property type="entry name" value="Proline_Racemase"/>
    <property type="match status" value="1"/>
</dbReference>
<evidence type="ECO:0000313" key="3">
    <source>
        <dbReference type="Proteomes" id="UP000619033"/>
    </source>
</evidence>
<dbReference type="Pfam" id="PF05544">
    <property type="entry name" value="Pro_racemase"/>
    <property type="match status" value="1"/>
</dbReference>
<dbReference type="InterPro" id="IPR008794">
    <property type="entry name" value="Pro_racemase_fam"/>
</dbReference>
<dbReference type="GO" id="GO:0050346">
    <property type="term" value="F:trans-L-3-hydroxyproline dehydratase activity"/>
    <property type="evidence" value="ECO:0007669"/>
    <property type="project" value="UniProtKB-ARBA"/>
</dbReference>
<dbReference type="AlphaFoldDB" id="A0A8J7STG8"/>
<dbReference type="PIRSF" id="PIRSF029792">
    <property type="entry name" value="Pro_racemase"/>
    <property type="match status" value="1"/>
</dbReference>
<gene>
    <name evidence="2" type="ORF">JI744_00400</name>
</gene>
<dbReference type="Proteomes" id="UP000619033">
    <property type="component" value="Unassembled WGS sequence"/>
</dbReference>
<dbReference type="PANTHER" id="PTHR33442">
    <property type="entry name" value="TRANS-3-HYDROXY-L-PROLINE DEHYDRATASE"/>
    <property type="match status" value="1"/>
</dbReference>
<dbReference type="FunFam" id="3.10.310.10:FF:000005">
    <property type="entry name" value="Proline racemase"/>
    <property type="match status" value="1"/>
</dbReference>
<proteinExistence type="inferred from homology"/>
<dbReference type="NCBIfam" id="NF047722">
    <property type="entry name" value="T3LHypDht"/>
    <property type="match status" value="1"/>
</dbReference>
<evidence type="ECO:0000256" key="1">
    <source>
        <dbReference type="ARBA" id="ARBA00007529"/>
    </source>
</evidence>
<dbReference type="PANTHER" id="PTHR33442:SF5">
    <property type="entry name" value="BIFUNCTIONAL TRANS-3-HYDROXY-L-PROLINE DEHYDRATASE_2-EPIMERASE"/>
    <property type="match status" value="1"/>
</dbReference>
<dbReference type="Gene3D" id="3.10.310.10">
    <property type="entry name" value="Diaminopimelate Epimerase, Chain A, domain 1"/>
    <property type="match status" value="2"/>
</dbReference>
<keyword evidence="3" id="KW-1185">Reference proteome</keyword>
<dbReference type="RefSeq" id="WP_202657162.1">
    <property type="nucleotide sequence ID" value="NZ_JAESVP010000001.1"/>
</dbReference>
<evidence type="ECO:0000313" key="2">
    <source>
        <dbReference type="EMBL" id="MBL4926551.1"/>
    </source>
</evidence>
<accession>A0A8J7STG8</accession>
<name>A0A8J7STG8_9RHOB</name>
<dbReference type="SUPFAM" id="SSF54506">
    <property type="entry name" value="Diaminopimelate epimerase-like"/>
    <property type="match status" value="1"/>
</dbReference>
<organism evidence="2 3">
    <name type="scientific">Fuscibacter oryzae</name>
    <dbReference type="NCBI Taxonomy" id="2803939"/>
    <lineage>
        <taxon>Bacteria</taxon>
        <taxon>Pseudomonadati</taxon>
        <taxon>Pseudomonadota</taxon>
        <taxon>Alphaproteobacteria</taxon>
        <taxon>Rhodobacterales</taxon>
        <taxon>Paracoccaceae</taxon>
        <taxon>Fuscibacter</taxon>
    </lineage>
</organism>
<dbReference type="GO" id="GO:0047580">
    <property type="term" value="F:4-hydroxyproline epimerase activity"/>
    <property type="evidence" value="ECO:0007669"/>
    <property type="project" value="TreeGrafter"/>
</dbReference>